<dbReference type="PROSITE" id="PS50043">
    <property type="entry name" value="HTH_LUXR_2"/>
    <property type="match status" value="1"/>
</dbReference>
<feature type="compositionally biased region" description="Polar residues" evidence="2">
    <location>
        <begin position="20"/>
        <end position="36"/>
    </location>
</feature>
<dbReference type="PANTHER" id="PTHR47691:SF3">
    <property type="entry name" value="HTH-TYPE TRANSCRIPTIONAL REGULATOR RV0890C-RELATED"/>
    <property type="match status" value="1"/>
</dbReference>
<dbReference type="SMART" id="SM00028">
    <property type="entry name" value="TPR"/>
    <property type="match status" value="2"/>
</dbReference>
<organism evidence="4 5">
    <name type="scientific">Rhodococcus oxybenzonivorans</name>
    <dbReference type="NCBI Taxonomy" id="1990687"/>
    <lineage>
        <taxon>Bacteria</taxon>
        <taxon>Bacillati</taxon>
        <taxon>Actinomycetota</taxon>
        <taxon>Actinomycetes</taxon>
        <taxon>Mycobacteriales</taxon>
        <taxon>Nocardiaceae</taxon>
        <taxon>Rhodococcus</taxon>
    </lineage>
</organism>
<protein>
    <submittedName>
        <fullName evidence="4">LuxR family transcriptional regulator</fullName>
    </submittedName>
</protein>
<dbReference type="InterPro" id="IPR049945">
    <property type="entry name" value="AAA_22"/>
</dbReference>
<keyword evidence="5" id="KW-1185">Reference proteome</keyword>
<dbReference type="OrthoDB" id="136365at2"/>
<dbReference type="InterPro" id="IPR000792">
    <property type="entry name" value="Tscrpt_reg_LuxR_C"/>
</dbReference>
<dbReference type="Gene3D" id="1.25.40.10">
    <property type="entry name" value="Tetratricopeptide repeat domain"/>
    <property type="match status" value="1"/>
</dbReference>
<dbReference type="PANTHER" id="PTHR47691">
    <property type="entry name" value="REGULATOR-RELATED"/>
    <property type="match status" value="1"/>
</dbReference>
<dbReference type="Proteomes" id="UP000245711">
    <property type="component" value="Chromosome"/>
</dbReference>
<evidence type="ECO:0000313" key="4">
    <source>
        <dbReference type="EMBL" id="AWK72950.1"/>
    </source>
</evidence>
<evidence type="ECO:0000259" key="3">
    <source>
        <dbReference type="PROSITE" id="PS50043"/>
    </source>
</evidence>
<evidence type="ECO:0000313" key="5">
    <source>
        <dbReference type="Proteomes" id="UP000245711"/>
    </source>
</evidence>
<dbReference type="CDD" id="cd06170">
    <property type="entry name" value="LuxR_C_like"/>
    <property type="match status" value="1"/>
</dbReference>
<proteinExistence type="predicted"/>
<accession>A0A2S2BWD8</accession>
<evidence type="ECO:0000256" key="2">
    <source>
        <dbReference type="SAM" id="MobiDB-lite"/>
    </source>
</evidence>
<dbReference type="PROSITE" id="PS50005">
    <property type="entry name" value="TPR"/>
    <property type="match status" value="1"/>
</dbReference>
<dbReference type="KEGG" id="roz:CBI38_16700"/>
<dbReference type="Pfam" id="PF13401">
    <property type="entry name" value="AAA_22"/>
    <property type="match status" value="1"/>
</dbReference>
<dbReference type="GO" id="GO:0016887">
    <property type="term" value="F:ATP hydrolysis activity"/>
    <property type="evidence" value="ECO:0007669"/>
    <property type="project" value="InterPro"/>
</dbReference>
<sequence>MIPTAEGGFPVDEMSLYSSQSRVGGRSADSSLTAPSATRGPVGNLPHELTSFVGRRHELAESKRLLSASRLVTLTGIGGVGKTRLALRLAQTVHRQFPDGVWLVELGELRDTSLLADVVAAALGVRDRSARPVREVLVDFLDLRRLLLVIDNCEQVIDAVAALAKTLLRACPELKILTTSREPLGIGGEAALRVPPLAAPDPDRPSSLQGLPGYDAVTLFTQRATSSVPDFRLTDDNTGAVARICAHLDGLPLPIELAAARLRAMSVEQILQRLTDRYALLTLGDRAAPSRQQTLRLCIDWSHDLCTPLEQQLWSRLSVFAGTFELDAAEAICGTDIPHSELLDTVASLVDKSILIREQPGAVVRFRMLETLRDYGRENLRQAGGEGELLRRHRDWYHQLVVEAEAHWISPRQLDWITRLAREQPNLREAMEFCISESGDAQPRAGLQIAVALYRFWLSRALFSEGRRWLDRILSTSARTPSTDRMKALYAASVFTEIQGDLPASKALVEESYALAQEMNDPISRALAAHADGLLGLFSGNIPRASALLNEALEIFASSSDLSRRLEILNGLGLAYASLDDMTKAVERYEQALAITSEHGESAYRSHSLWALGLVVWRQGRVEQARELFEESLHLTRLVDDPLTGATCLESLAWIAGVDGQAHRAAVLLGAAEAFGRSVQSTTMLLPRLYRYHEDCERSARETLGRKAFDAARSAGRTMTFAEAVAYALDNTAPDKNSSTREPTSLTKREWEVARLVARGMTNKAIAAELVIAQRTAQGHVEHVLAKLGFTSRAQIAAWVVGHGSHG</sequence>
<dbReference type="Gene3D" id="3.40.50.300">
    <property type="entry name" value="P-loop containing nucleotide triphosphate hydrolases"/>
    <property type="match status" value="1"/>
</dbReference>
<dbReference type="GO" id="GO:0003677">
    <property type="term" value="F:DNA binding"/>
    <property type="evidence" value="ECO:0007669"/>
    <property type="project" value="InterPro"/>
</dbReference>
<dbReference type="SUPFAM" id="SSF52540">
    <property type="entry name" value="P-loop containing nucleoside triphosphate hydrolases"/>
    <property type="match status" value="1"/>
</dbReference>
<dbReference type="Pfam" id="PF00196">
    <property type="entry name" value="GerE"/>
    <property type="match status" value="1"/>
</dbReference>
<name>A0A2S2BWD8_9NOCA</name>
<dbReference type="AlphaFoldDB" id="A0A2S2BWD8"/>
<dbReference type="InterPro" id="IPR036388">
    <property type="entry name" value="WH-like_DNA-bd_sf"/>
</dbReference>
<dbReference type="Pfam" id="PF13424">
    <property type="entry name" value="TPR_12"/>
    <property type="match status" value="1"/>
</dbReference>
<dbReference type="InterPro" id="IPR058852">
    <property type="entry name" value="HTH_77"/>
</dbReference>
<keyword evidence="1" id="KW-0802">TPR repeat</keyword>
<dbReference type="GO" id="GO:0006355">
    <property type="term" value="P:regulation of DNA-templated transcription"/>
    <property type="evidence" value="ECO:0007669"/>
    <property type="project" value="InterPro"/>
</dbReference>
<dbReference type="InterPro" id="IPR016032">
    <property type="entry name" value="Sig_transdc_resp-reg_C-effctor"/>
</dbReference>
<dbReference type="SUPFAM" id="SSF46894">
    <property type="entry name" value="C-terminal effector domain of the bipartite response regulators"/>
    <property type="match status" value="1"/>
</dbReference>
<dbReference type="SUPFAM" id="SSF48452">
    <property type="entry name" value="TPR-like"/>
    <property type="match status" value="1"/>
</dbReference>
<gene>
    <name evidence="4" type="ORF">CBI38_16700</name>
</gene>
<reference evidence="4 5" key="1">
    <citation type="submission" date="2017-05" db="EMBL/GenBank/DDBJ databases">
        <title>Isolation of Rhodococcus sp. S2-17 biodegrading of BP-3.</title>
        <authorList>
            <person name="Lee Y."/>
            <person name="Kim K.H."/>
            <person name="Chun B.H."/>
            <person name="Jung H.S."/>
            <person name="Jeon C.O."/>
        </authorList>
    </citation>
    <scope>NUCLEOTIDE SEQUENCE [LARGE SCALE GENOMIC DNA]</scope>
    <source>
        <strain evidence="4 5">S2-17</strain>
    </source>
</reference>
<feature type="domain" description="HTH luxR-type" evidence="3">
    <location>
        <begin position="739"/>
        <end position="804"/>
    </location>
</feature>
<dbReference type="InterPro" id="IPR019734">
    <property type="entry name" value="TPR_rpt"/>
</dbReference>
<dbReference type="InterPro" id="IPR011990">
    <property type="entry name" value="TPR-like_helical_dom_sf"/>
</dbReference>
<feature type="region of interest" description="Disordered" evidence="2">
    <location>
        <begin position="20"/>
        <end position="45"/>
    </location>
</feature>
<dbReference type="EMBL" id="CP021354">
    <property type="protein sequence ID" value="AWK72950.1"/>
    <property type="molecule type" value="Genomic_DNA"/>
</dbReference>
<dbReference type="RefSeq" id="WP_109330512.1">
    <property type="nucleotide sequence ID" value="NZ_CP021354.1"/>
</dbReference>
<dbReference type="InterPro" id="IPR027417">
    <property type="entry name" value="P-loop_NTPase"/>
</dbReference>
<dbReference type="Gene3D" id="1.10.10.10">
    <property type="entry name" value="Winged helix-like DNA-binding domain superfamily/Winged helix DNA-binding domain"/>
    <property type="match status" value="1"/>
</dbReference>
<dbReference type="PRINTS" id="PR00038">
    <property type="entry name" value="HTHLUXR"/>
</dbReference>
<evidence type="ECO:0000256" key="1">
    <source>
        <dbReference type="PROSITE-ProRule" id="PRU00339"/>
    </source>
</evidence>
<dbReference type="SMART" id="SM00421">
    <property type="entry name" value="HTH_LUXR"/>
    <property type="match status" value="1"/>
</dbReference>
<dbReference type="PRINTS" id="PR00364">
    <property type="entry name" value="DISEASERSIST"/>
</dbReference>
<feature type="repeat" description="TPR" evidence="1">
    <location>
        <begin position="566"/>
        <end position="599"/>
    </location>
</feature>
<dbReference type="Pfam" id="PF25872">
    <property type="entry name" value="HTH_77"/>
    <property type="match status" value="1"/>
</dbReference>